<feature type="compositionally biased region" description="Acidic residues" evidence="1">
    <location>
        <begin position="63"/>
        <end position="76"/>
    </location>
</feature>
<dbReference type="EMBL" id="EQ973918">
    <property type="protein sequence ID" value="EEF38841.1"/>
    <property type="molecule type" value="Genomic_DNA"/>
</dbReference>
<keyword evidence="3" id="KW-1185">Reference proteome</keyword>
<dbReference type="Proteomes" id="UP000008311">
    <property type="component" value="Unassembled WGS sequence"/>
</dbReference>
<proteinExistence type="predicted"/>
<name>B9SBY3_RICCO</name>
<feature type="region of interest" description="Disordered" evidence="1">
    <location>
        <begin position="1"/>
        <end position="26"/>
    </location>
</feature>
<evidence type="ECO:0000313" key="2">
    <source>
        <dbReference type="EMBL" id="EEF38841.1"/>
    </source>
</evidence>
<feature type="region of interest" description="Disordered" evidence="1">
    <location>
        <begin position="55"/>
        <end position="85"/>
    </location>
</feature>
<gene>
    <name evidence="2" type="ORF">RCOM_0700490</name>
</gene>
<dbReference type="AlphaFoldDB" id="B9SBY3"/>
<evidence type="ECO:0000256" key="1">
    <source>
        <dbReference type="SAM" id="MobiDB-lite"/>
    </source>
</evidence>
<evidence type="ECO:0000313" key="3">
    <source>
        <dbReference type="Proteomes" id="UP000008311"/>
    </source>
</evidence>
<protein>
    <submittedName>
        <fullName evidence="2">Uncharacterized protein</fullName>
    </submittedName>
</protein>
<reference evidence="3" key="1">
    <citation type="journal article" date="2010" name="Nat. Biotechnol.">
        <title>Draft genome sequence of the oilseed species Ricinus communis.</title>
        <authorList>
            <person name="Chan A.P."/>
            <person name="Crabtree J."/>
            <person name="Zhao Q."/>
            <person name="Lorenzi H."/>
            <person name="Orvis J."/>
            <person name="Puiu D."/>
            <person name="Melake-Berhan A."/>
            <person name="Jones K.M."/>
            <person name="Redman J."/>
            <person name="Chen G."/>
            <person name="Cahoon E.B."/>
            <person name="Gedil M."/>
            <person name="Stanke M."/>
            <person name="Haas B.J."/>
            <person name="Wortman J.R."/>
            <person name="Fraser-Liggett C.M."/>
            <person name="Ravel J."/>
            <person name="Rabinowicz P.D."/>
        </authorList>
    </citation>
    <scope>NUCLEOTIDE SEQUENCE [LARGE SCALE GENOMIC DNA]</scope>
    <source>
        <strain evidence="3">cv. Hale</strain>
    </source>
</reference>
<dbReference type="InParanoid" id="B9SBY3"/>
<organism evidence="2 3">
    <name type="scientific">Ricinus communis</name>
    <name type="common">Castor bean</name>
    <dbReference type="NCBI Taxonomy" id="3988"/>
    <lineage>
        <taxon>Eukaryota</taxon>
        <taxon>Viridiplantae</taxon>
        <taxon>Streptophyta</taxon>
        <taxon>Embryophyta</taxon>
        <taxon>Tracheophyta</taxon>
        <taxon>Spermatophyta</taxon>
        <taxon>Magnoliopsida</taxon>
        <taxon>eudicotyledons</taxon>
        <taxon>Gunneridae</taxon>
        <taxon>Pentapetalae</taxon>
        <taxon>rosids</taxon>
        <taxon>fabids</taxon>
        <taxon>Malpighiales</taxon>
        <taxon>Euphorbiaceae</taxon>
        <taxon>Acalyphoideae</taxon>
        <taxon>Acalypheae</taxon>
        <taxon>Ricinus</taxon>
    </lineage>
</organism>
<sequence>MAIGLQGGAISTKEDKAPHYPAKQPTNSLTSKFCSFLKRQCHHSLVYIRFYNSRSSTRKRKDEDDDEEEEEEEEEEPHLKQFRAN</sequence>
<accession>B9SBY3</accession>